<evidence type="ECO:0000256" key="2">
    <source>
        <dbReference type="ARBA" id="ARBA00022803"/>
    </source>
</evidence>
<dbReference type="InterPro" id="IPR051012">
    <property type="entry name" value="CellSynth/LPSAsmb/PSIAsmb"/>
</dbReference>
<evidence type="ECO:0000256" key="3">
    <source>
        <dbReference type="PROSITE-ProRule" id="PRU00339"/>
    </source>
</evidence>
<gene>
    <name evidence="4" type="ORF">C5F46_10415</name>
</gene>
<dbReference type="Pfam" id="PF13432">
    <property type="entry name" value="TPR_16"/>
    <property type="match status" value="1"/>
</dbReference>
<dbReference type="Gene3D" id="1.25.40.10">
    <property type="entry name" value="Tetratricopeptide repeat domain"/>
    <property type="match status" value="3"/>
</dbReference>
<name>A0A2T4JH10_9RHOB</name>
<dbReference type="AlphaFoldDB" id="A0A2T4JH10"/>
<dbReference type="Pfam" id="PF13181">
    <property type="entry name" value="TPR_8"/>
    <property type="match status" value="1"/>
</dbReference>
<accession>A0A2T4JH10</accession>
<dbReference type="Proteomes" id="UP000241899">
    <property type="component" value="Unassembled WGS sequence"/>
</dbReference>
<evidence type="ECO:0000313" key="5">
    <source>
        <dbReference type="Proteomes" id="UP000241899"/>
    </source>
</evidence>
<dbReference type="InterPro" id="IPR011990">
    <property type="entry name" value="TPR-like_helical_dom_sf"/>
</dbReference>
<dbReference type="EMBL" id="PZKF01000022">
    <property type="protein sequence ID" value="PTE17186.1"/>
    <property type="molecule type" value="Genomic_DNA"/>
</dbReference>
<keyword evidence="1" id="KW-0677">Repeat</keyword>
<dbReference type="RefSeq" id="WP_107325292.1">
    <property type="nucleotide sequence ID" value="NZ_NHSP01000020.1"/>
</dbReference>
<sequence>MGAPQSRAETSVSGAYLAARHASGGSDYSSAATYYAQALLSDPANPLLQESALIAYLGTADFDRAAVIAREMGAAPDGSQIAALVLLAERGRTGDFDGVLSLLKEGINVGPLVGVLAEAWAELGRGHMSDAVRSFDRLSKMRGLEAFGLYHKALALASVGDFEGADQIFSGEAGRPMRATRRGVQAHVQVLSQLERNADALALLDAAFAVDLDPALSDIRARLVAGERLPFTMVGSAVDGLAETFYTVAGALNSETPDAYTLVYARLGEYLRPGLVDAILMTAAILEQQEQFDLATAAYARIPRDDPAFHAAELGRADALVAADRTEAAIEVLEQLTRSHPDLPGVWSALGDTLRREERYGEAARAYDKAISLFDTPEAAQWFLFYARGIAHERTNAWDKAESDLRTALRLEPEQPQVLNYLGYSYVEKQENLTEALTMIERAVAARPEDGYIIDSLGWALFRLGRYEESVVQMERAVERMPADSLVNDHLGDVYWAVGRAREAAFQWRRALSFGPETEKDAVRIRRKLEVGLDAVLAEEGTAPLKAVLNGN</sequence>
<keyword evidence="5" id="KW-1185">Reference proteome</keyword>
<dbReference type="SMART" id="SM00028">
    <property type="entry name" value="TPR"/>
    <property type="match status" value="7"/>
</dbReference>
<dbReference type="OrthoDB" id="9766710at2"/>
<keyword evidence="2 3" id="KW-0802">TPR repeat</keyword>
<dbReference type="Pfam" id="PF14559">
    <property type="entry name" value="TPR_19"/>
    <property type="match status" value="1"/>
</dbReference>
<dbReference type="PANTHER" id="PTHR45586">
    <property type="entry name" value="TPR REPEAT-CONTAINING PROTEIN PA4667"/>
    <property type="match status" value="1"/>
</dbReference>
<dbReference type="PANTHER" id="PTHR45586:SF1">
    <property type="entry name" value="LIPOPOLYSACCHARIDE ASSEMBLY PROTEIN B"/>
    <property type="match status" value="1"/>
</dbReference>
<proteinExistence type="predicted"/>
<evidence type="ECO:0000256" key="1">
    <source>
        <dbReference type="ARBA" id="ARBA00022737"/>
    </source>
</evidence>
<feature type="repeat" description="TPR" evidence="3">
    <location>
        <begin position="382"/>
        <end position="415"/>
    </location>
</feature>
<reference evidence="4 5" key="1">
    <citation type="submission" date="2018-03" db="EMBL/GenBank/DDBJ databases">
        <title>Rhodobacter veldkampii.</title>
        <authorList>
            <person name="Meyer T.E."/>
            <person name="Miller S."/>
            <person name="Lodha T."/>
            <person name="Gandham S."/>
            <person name="Chintalapati S."/>
            <person name="Chintalapati V.R."/>
        </authorList>
    </citation>
    <scope>NUCLEOTIDE SEQUENCE [LARGE SCALE GENOMIC DNA]</scope>
    <source>
        <strain evidence="4 5">DSM 11550</strain>
    </source>
</reference>
<dbReference type="PROSITE" id="PS50005">
    <property type="entry name" value="TPR"/>
    <property type="match status" value="2"/>
</dbReference>
<protein>
    <submittedName>
        <fullName evidence="4">Uncharacterized protein</fullName>
    </submittedName>
</protein>
<dbReference type="SUPFAM" id="SSF48452">
    <property type="entry name" value="TPR-like"/>
    <property type="match status" value="2"/>
</dbReference>
<feature type="repeat" description="TPR" evidence="3">
    <location>
        <begin position="344"/>
        <end position="377"/>
    </location>
</feature>
<dbReference type="InterPro" id="IPR019734">
    <property type="entry name" value="TPR_rpt"/>
</dbReference>
<evidence type="ECO:0000313" key="4">
    <source>
        <dbReference type="EMBL" id="PTE17186.1"/>
    </source>
</evidence>
<organism evidence="4 5">
    <name type="scientific">Phaeovulum veldkampii DSM 11550</name>
    <dbReference type="NCBI Taxonomy" id="1185920"/>
    <lineage>
        <taxon>Bacteria</taxon>
        <taxon>Pseudomonadati</taxon>
        <taxon>Pseudomonadota</taxon>
        <taxon>Alphaproteobacteria</taxon>
        <taxon>Rhodobacterales</taxon>
        <taxon>Paracoccaceae</taxon>
        <taxon>Phaeovulum</taxon>
    </lineage>
</organism>
<comment type="caution">
    <text evidence="4">The sequence shown here is derived from an EMBL/GenBank/DDBJ whole genome shotgun (WGS) entry which is preliminary data.</text>
</comment>